<evidence type="ECO:0000313" key="1">
    <source>
        <dbReference type="EMBL" id="MBP1297088.1"/>
    </source>
</evidence>
<reference evidence="1" key="1">
    <citation type="submission" date="2021-02" db="EMBL/GenBank/DDBJ databases">
        <title>Genomic Encyclopedia of Type Strains, Phase IV (KMG-V): Genome sequencing to study the core and pangenomes of soil and plant-associated prokaryotes.</title>
        <authorList>
            <person name="Whitman W."/>
        </authorList>
    </citation>
    <scope>NUCLEOTIDE SEQUENCE</scope>
    <source>
        <strain evidence="1">USDA 406</strain>
    </source>
</reference>
<comment type="caution">
    <text evidence="1">The sequence shown here is derived from an EMBL/GenBank/DDBJ whole genome shotgun (WGS) entry which is preliminary data.</text>
</comment>
<dbReference type="Proteomes" id="UP000673383">
    <property type="component" value="Unassembled WGS sequence"/>
</dbReference>
<dbReference type="RefSeq" id="WP_196238146.1">
    <property type="nucleotide sequence ID" value="NZ_CP126026.1"/>
</dbReference>
<gene>
    <name evidence="1" type="ORF">JOH49_006841</name>
</gene>
<evidence type="ECO:0000313" key="2">
    <source>
        <dbReference type="Proteomes" id="UP000673383"/>
    </source>
</evidence>
<proteinExistence type="predicted"/>
<dbReference type="AlphaFoldDB" id="A0A8I1YBW6"/>
<name>A0A8I1YBW6_BRAEL</name>
<organism evidence="1 2">
    <name type="scientific">Bradyrhizobium elkanii</name>
    <dbReference type="NCBI Taxonomy" id="29448"/>
    <lineage>
        <taxon>Bacteria</taxon>
        <taxon>Pseudomonadati</taxon>
        <taxon>Pseudomonadota</taxon>
        <taxon>Alphaproteobacteria</taxon>
        <taxon>Hyphomicrobiales</taxon>
        <taxon>Nitrobacteraceae</taxon>
        <taxon>Bradyrhizobium</taxon>
    </lineage>
</organism>
<protein>
    <submittedName>
        <fullName evidence="1">Uncharacterized protein</fullName>
    </submittedName>
</protein>
<accession>A0A8I1YBW6</accession>
<sequence>MASDTCDACGKTEEGVAWFAAAFRKVRLKKDKPDPGNLCGGCAGSITGKEIGAEVSGRAKA</sequence>
<dbReference type="EMBL" id="JAFICZ010000001">
    <property type="protein sequence ID" value="MBP1297088.1"/>
    <property type="molecule type" value="Genomic_DNA"/>
</dbReference>